<evidence type="ECO:0000256" key="5">
    <source>
        <dbReference type="ARBA" id="ARBA00022618"/>
    </source>
</evidence>
<keyword evidence="7 12" id="KW-0143">Chaperone</keyword>
<dbReference type="KEGG" id="alka:J0B03_10385"/>
<dbReference type="Proteomes" id="UP000663499">
    <property type="component" value="Chromosome"/>
</dbReference>
<dbReference type="Pfam" id="PF05697">
    <property type="entry name" value="Trigger_N"/>
    <property type="match status" value="1"/>
</dbReference>
<reference evidence="17" key="1">
    <citation type="submission" date="2021-03" db="EMBL/GenBank/DDBJ databases">
        <title>Alkalibacter marinus sp. nov., isolated from tidal flat sediment.</title>
        <authorList>
            <person name="Namirimu T."/>
            <person name="Yang J.-A."/>
            <person name="Yang S.-H."/>
            <person name="Kim Y.-J."/>
            <person name="Kwon K.K."/>
        </authorList>
    </citation>
    <scope>NUCLEOTIDE SEQUENCE</scope>
    <source>
        <strain evidence="17">ES005</strain>
    </source>
</reference>
<dbReference type="NCBIfam" id="TIGR00115">
    <property type="entry name" value="tig"/>
    <property type="match status" value="1"/>
</dbReference>
<evidence type="ECO:0000256" key="6">
    <source>
        <dbReference type="ARBA" id="ARBA00023110"/>
    </source>
</evidence>
<keyword evidence="18" id="KW-1185">Reference proteome</keyword>
<evidence type="ECO:0000256" key="14">
    <source>
        <dbReference type="RuleBase" id="RU003914"/>
    </source>
</evidence>
<sequence>MGSNVEKIEKNVATIKIEVSGEDFKKAVTQAYQKNKSKFNIDGFRKGKVPQKIIEQRFGKNVFYEDAIDIAFPEAYLQAIRDNDLEPVARPSMESIEKIGDDGLTLIISVAIMPEVELGEYKGVEVGSLEYDPTDEDVDAELTQMQEQNSRLVSIADAKAKSGDTIVIDFEGFMNDVAFEGGKAEDHSLVLGSGMFIPGFEDQLIGAAKGDEVDVTVTFPEEYQAEDLAGQEALFKVAVKDVKVKEMADLDDEFAKDVSEFDTLEELKADLKAKAKEKRENALLEEAKVKVIDAAVESATFEIPDEMVQEEVDKSLRDFEYQLQMQGISMADYFNYTNMSEEDLMGQIKEDVNTRLSRDLVLSKITEVENIEAGDEDVAKEIEDQAKMYNMDVEKFKSTMTEDQREYFANAVKRRKTIDLLLEEAKK</sequence>
<keyword evidence="15" id="KW-0175">Coiled coil</keyword>
<comment type="subcellular location">
    <subcellularLocation>
        <location evidence="12">Cytoplasm</location>
    </subcellularLocation>
    <text evidence="12">About half TF is bound to the ribosome near the polypeptide exit tunnel while the other half is free in the cytoplasm.</text>
</comment>
<dbReference type="Gene3D" id="1.10.3120.10">
    <property type="entry name" value="Trigger factor, C-terminal domain"/>
    <property type="match status" value="1"/>
</dbReference>
<dbReference type="InterPro" id="IPR046357">
    <property type="entry name" value="PPIase_dom_sf"/>
</dbReference>
<evidence type="ECO:0000256" key="8">
    <source>
        <dbReference type="ARBA" id="ARBA00023235"/>
    </source>
</evidence>
<dbReference type="Pfam" id="PF00254">
    <property type="entry name" value="FKBP_C"/>
    <property type="match status" value="1"/>
</dbReference>
<evidence type="ECO:0000256" key="11">
    <source>
        <dbReference type="ARBA" id="ARBA00029986"/>
    </source>
</evidence>
<dbReference type="PANTHER" id="PTHR30560:SF3">
    <property type="entry name" value="TRIGGER FACTOR-LIKE PROTEIN TIG, CHLOROPLASTIC"/>
    <property type="match status" value="1"/>
</dbReference>
<evidence type="ECO:0000256" key="3">
    <source>
        <dbReference type="ARBA" id="ARBA00013194"/>
    </source>
</evidence>
<proteinExistence type="inferred from homology"/>
<name>A0A974XE59_9FIRM</name>
<evidence type="ECO:0000256" key="12">
    <source>
        <dbReference type="HAMAP-Rule" id="MF_00303"/>
    </source>
</evidence>
<dbReference type="GO" id="GO:0051083">
    <property type="term" value="P:'de novo' cotranslational protein folding"/>
    <property type="evidence" value="ECO:0007669"/>
    <property type="project" value="TreeGrafter"/>
</dbReference>
<protein>
    <recommendedName>
        <fullName evidence="4 12">Trigger factor</fullName>
        <shortName evidence="12">TF</shortName>
        <ecNumber evidence="3 12">5.2.1.8</ecNumber>
    </recommendedName>
    <alternativeName>
        <fullName evidence="11 12">PPIase</fullName>
    </alternativeName>
</protein>
<dbReference type="GO" id="GO:0051301">
    <property type="term" value="P:cell division"/>
    <property type="evidence" value="ECO:0007669"/>
    <property type="project" value="UniProtKB-KW"/>
</dbReference>
<dbReference type="SUPFAM" id="SSF54534">
    <property type="entry name" value="FKBP-like"/>
    <property type="match status" value="1"/>
</dbReference>
<dbReference type="GO" id="GO:0003755">
    <property type="term" value="F:peptidyl-prolyl cis-trans isomerase activity"/>
    <property type="evidence" value="ECO:0007669"/>
    <property type="project" value="UniProtKB-UniRule"/>
</dbReference>
<comment type="catalytic activity">
    <reaction evidence="1 12 13">
        <text>[protein]-peptidylproline (omega=180) = [protein]-peptidylproline (omega=0)</text>
        <dbReference type="Rhea" id="RHEA:16237"/>
        <dbReference type="Rhea" id="RHEA-COMP:10747"/>
        <dbReference type="Rhea" id="RHEA-COMP:10748"/>
        <dbReference type="ChEBI" id="CHEBI:83833"/>
        <dbReference type="ChEBI" id="CHEBI:83834"/>
        <dbReference type="EC" id="5.2.1.8"/>
    </reaction>
</comment>
<dbReference type="InterPro" id="IPR036611">
    <property type="entry name" value="Trigger_fac_ribosome-bd_sf"/>
</dbReference>
<dbReference type="RefSeq" id="WP_207299534.1">
    <property type="nucleotide sequence ID" value="NZ_CP071444.1"/>
</dbReference>
<evidence type="ECO:0000256" key="4">
    <source>
        <dbReference type="ARBA" id="ARBA00016902"/>
    </source>
</evidence>
<keyword evidence="12" id="KW-0963">Cytoplasm</keyword>
<comment type="similarity">
    <text evidence="2 12 14">Belongs to the FKBP-type PPIase family. Tig subfamily.</text>
</comment>
<dbReference type="AlphaFoldDB" id="A0A974XE59"/>
<dbReference type="PIRSF" id="PIRSF003095">
    <property type="entry name" value="Trigger_factor"/>
    <property type="match status" value="1"/>
</dbReference>
<feature type="coiled-coil region" evidence="15">
    <location>
        <begin position="261"/>
        <end position="288"/>
    </location>
</feature>
<dbReference type="GO" id="GO:0043335">
    <property type="term" value="P:protein unfolding"/>
    <property type="evidence" value="ECO:0007669"/>
    <property type="project" value="TreeGrafter"/>
</dbReference>
<keyword evidence="6 12" id="KW-0697">Rotamase</keyword>
<dbReference type="InterPro" id="IPR008881">
    <property type="entry name" value="Trigger_fac_ribosome-bd_bac"/>
</dbReference>
<evidence type="ECO:0000313" key="17">
    <source>
        <dbReference type="EMBL" id="QSX08192.1"/>
    </source>
</evidence>
<dbReference type="InterPro" id="IPR001179">
    <property type="entry name" value="PPIase_FKBP_dom"/>
</dbReference>
<dbReference type="SUPFAM" id="SSF102735">
    <property type="entry name" value="Trigger factor ribosome-binding domain"/>
    <property type="match status" value="1"/>
</dbReference>
<dbReference type="HAMAP" id="MF_00303">
    <property type="entry name" value="Trigger_factor_Tig"/>
    <property type="match status" value="1"/>
</dbReference>
<comment type="domain">
    <text evidence="12">Consists of 3 domains; the N-terminus binds the ribosome, the middle domain has PPIase activity, while the C-terminus has intrinsic chaperone activity on its own.</text>
</comment>
<dbReference type="GO" id="GO:0005737">
    <property type="term" value="C:cytoplasm"/>
    <property type="evidence" value="ECO:0007669"/>
    <property type="project" value="UniProtKB-SubCell"/>
</dbReference>
<evidence type="ECO:0000313" key="18">
    <source>
        <dbReference type="Proteomes" id="UP000663499"/>
    </source>
</evidence>
<evidence type="ECO:0000256" key="7">
    <source>
        <dbReference type="ARBA" id="ARBA00023186"/>
    </source>
</evidence>
<dbReference type="GO" id="GO:0044183">
    <property type="term" value="F:protein folding chaperone"/>
    <property type="evidence" value="ECO:0007669"/>
    <property type="project" value="TreeGrafter"/>
</dbReference>
<dbReference type="FunFam" id="3.10.50.40:FF:000001">
    <property type="entry name" value="Trigger factor"/>
    <property type="match status" value="1"/>
</dbReference>
<organism evidence="17 18">
    <name type="scientific">Alkalibacter rhizosphaerae</name>
    <dbReference type="NCBI Taxonomy" id="2815577"/>
    <lineage>
        <taxon>Bacteria</taxon>
        <taxon>Bacillati</taxon>
        <taxon>Bacillota</taxon>
        <taxon>Clostridia</taxon>
        <taxon>Eubacteriales</taxon>
        <taxon>Eubacteriaceae</taxon>
        <taxon>Alkalibacter</taxon>
    </lineage>
</organism>
<dbReference type="EMBL" id="CP071444">
    <property type="protein sequence ID" value="QSX08192.1"/>
    <property type="molecule type" value="Genomic_DNA"/>
</dbReference>
<evidence type="ECO:0000256" key="1">
    <source>
        <dbReference type="ARBA" id="ARBA00000971"/>
    </source>
</evidence>
<evidence type="ECO:0000256" key="9">
    <source>
        <dbReference type="ARBA" id="ARBA00023306"/>
    </source>
</evidence>
<comment type="function">
    <text evidence="10 12">Involved in protein export. Acts as a chaperone by maintaining the newly synthesized protein in an open conformation. Functions as a peptidyl-prolyl cis-trans isomerase.</text>
</comment>
<keyword evidence="9 12" id="KW-0131">Cell cycle</keyword>
<dbReference type="InterPro" id="IPR037041">
    <property type="entry name" value="Trigger_fac_C_sf"/>
</dbReference>
<evidence type="ECO:0000256" key="10">
    <source>
        <dbReference type="ARBA" id="ARBA00024849"/>
    </source>
</evidence>
<evidence type="ECO:0000256" key="15">
    <source>
        <dbReference type="SAM" id="Coils"/>
    </source>
</evidence>
<evidence type="ECO:0000259" key="16">
    <source>
        <dbReference type="PROSITE" id="PS50059"/>
    </source>
</evidence>
<accession>A0A974XE59</accession>
<dbReference type="InterPro" id="IPR005215">
    <property type="entry name" value="Trig_fac"/>
</dbReference>
<gene>
    <name evidence="12" type="primary">tig</name>
    <name evidence="17" type="ORF">J0B03_10385</name>
</gene>
<feature type="domain" description="PPIase FKBP-type" evidence="16">
    <location>
        <begin position="163"/>
        <end position="248"/>
    </location>
</feature>
<dbReference type="GO" id="GO:0043022">
    <property type="term" value="F:ribosome binding"/>
    <property type="evidence" value="ECO:0007669"/>
    <property type="project" value="TreeGrafter"/>
</dbReference>
<evidence type="ECO:0000256" key="2">
    <source>
        <dbReference type="ARBA" id="ARBA00005464"/>
    </source>
</evidence>
<dbReference type="InterPro" id="IPR008880">
    <property type="entry name" value="Trigger_fac_C"/>
</dbReference>
<dbReference type="InterPro" id="IPR027304">
    <property type="entry name" value="Trigger_fact/SurA_dom_sf"/>
</dbReference>
<dbReference type="Pfam" id="PF05698">
    <property type="entry name" value="Trigger_C"/>
    <property type="match status" value="1"/>
</dbReference>
<dbReference type="GO" id="GO:0015031">
    <property type="term" value="P:protein transport"/>
    <property type="evidence" value="ECO:0007669"/>
    <property type="project" value="UniProtKB-UniRule"/>
</dbReference>
<dbReference type="Gene3D" id="3.30.70.1050">
    <property type="entry name" value="Trigger factor ribosome-binding domain"/>
    <property type="match status" value="1"/>
</dbReference>
<dbReference type="Gene3D" id="3.10.50.40">
    <property type="match status" value="1"/>
</dbReference>
<dbReference type="PANTHER" id="PTHR30560">
    <property type="entry name" value="TRIGGER FACTOR CHAPERONE AND PEPTIDYL-PROLYL CIS/TRANS ISOMERASE"/>
    <property type="match status" value="1"/>
</dbReference>
<evidence type="ECO:0000256" key="13">
    <source>
        <dbReference type="PROSITE-ProRule" id="PRU00277"/>
    </source>
</evidence>
<dbReference type="EC" id="5.2.1.8" evidence="3 12"/>
<keyword evidence="5 12" id="KW-0132">Cell division</keyword>
<dbReference type="PROSITE" id="PS50059">
    <property type="entry name" value="FKBP_PPIASE"/>
    <property type="match status" value="1"/>
</dbReference>
<dbReference type="SUPFAM" id="SSF109998">
    <property type="entry name" value="Triger factor/SurA peptide-binding domain-like"/>
    <property type="match status" value="1"/>
</dbReference>
<keyword evidence="8 12" id="KW-0413">Isomerase</keyword>